<reference evidence="6" key="2">
    <citation type="submission" date="2016-11" db="EMBL/GenBank/DDBJ databases">
        <authorList>
            <person name="Jaros S."/>
            <person name="Januszkiewicz K."/>
            <person name="Wedrychowicz H."/>
        </authorList>
    </citation>
    <scope>NUCLEOTIDE SEQUENCE [LARGE SCALE GENOMIC DNA]</scope>
    <source>
        <strain evidence="6">DSM 19729</strain>
    </source>
</reference>
<dbReference type="InterPro" id="IPR036034">
    <property type="entry name" value="PDZ_sf"/>
</dbReference>
<reference evidence="5 8" key="3">
    <citation type="submission" date="2018-03" db="EMBL/GenBank/DDBJ databases">
        <title>Genomic Encyclopedia of Archaeal and Bacterial Type Strains, Phase II (KMG-II): from individual species to whole genera.</title>
        <authorList>
            <person name="Goeker M."/>
        </authorList>
    </citation>
    <scope>NUCLEOTIDE SEQUENCE [LARGE SCALE GENOMIC DNA]</scope>
    <source>
        <strain evidence="5 8">DSM 17797</strain>
    </source>
</reference>
<dbReference type="InterPro" id="IPR001478">
    <property type="entry name" value="PDZ"/>
</dbReference>
<dbReference type="STRING" id="280093.SAMN05443373_101403"/>
<dbReference type="PANTHER" id="PTHR22939:SF129">
    <property type="entry name" value="SERINE PROTEASE HTRA2, MITOCHONDRIAL"/>
    <property type="match status" value="1"/>
</dbReference>
<dbReference type="SUPFAM" id="SSF50494">
    <property type="entry name" value="Trypsin-like serine proteases"/>
    <property type="match status" value="1"/>
</dbReference>
<dbReference type="SMART" id="SM00228">
    <property type="entry name" value="PDZ"/>
    <property type="match status" value="1"/>
</dbReference>
<dbReference type="Gene3D" id="2.40.10.120">
    <property type="match status" value="1"/>
</dbReference>
<evidence type="ECO:0000313" key="8">
    <source>
        <dbReference type="Proteomes" id="UP000237771"/>
    </source>
</evidence>
<dbReference type="Proteomes" id="UP000184384">
    <property type="component" value="Unassembled WGS sequence"/>
</dbReference>
<evidence type="ECO:0000259" key="4">
    <source>
        <dbReference type="PROSITE" id="PS50106"/>
    </source>
</evidence>
<dbReference type="EMBL" id="FQWO01000001">
    <property type="protein sequence ID" value="SHG32012.1"/>
    <property type="molecule type" value="Genomic_DNA"/>
</dbReference>
<evidence type="ECO:0000256" key="2">
    <source>
        <dbReference type="ARBA" id="ARBA00022670"/>
    </source>
</evidence>
<dbReference type="InterPro" id="IPR001940">
    <property type="entry name" value="Peptidase_S1C"/>
</dbReference>
<dbReference type="GO" id="GO:0006508">
    <property type="term" value="P:proteolysis"/>
    <property type="evidence" value="ECO:0007669"/>
    <property type="project" value="UniProtKB-KW"/>
</dbReference>
<dbReference type="EMBL" id="PVUB01000001">
    <property type="protein sequence ID" value="PRZ28116.1"/>
    <property type="molecule type" value="Genomic_DNA"/>
</dbReference>
<proteinExistence type="inferred from homology"/>
<evidence type="ECO:0000256" key="1">
    <source>
        <dbReference type="ARBA" id="ARBA00010541"/>
    </source>
</evidence>
<evidence type="ECO:0000313" key="5">
    <source>
        <dbReference type="EMBL" id="PRZ28116.1"/>
    </source>
</evidence>
<keyword evidence="8" id="KW-1185">Reference proteome</keyword>
<dbReference type="AlphaFoldDB" id="A0A1M5IUJ0"/>
<dbReference type="SUPFAM" id="SSF50156">
    <property type="entry name" value="PDZ domain-like"/>
    <property type="match status" value="1"/>
</dbReference>
<evidence type="ECO:0000313" key="6">
    <source>
        <dbReference type="EMBL" id="SHG32012.1"/>
    </source>
</evidence>
<reference evidence="7" key="1">
    <citation type="submission" date="2016-11" db="EMBL/GenBank/DDBJ databases">
        <authorList>
            <person name="Varghese N."/>
            <person name="Submissions S."/>
        </authorList>
    </citation>
    <scope>NUCLEOTIDE SEQUENCE [LARGE SCALE GENOMIC DNA]</scope>
    <source>
        <strain evidence="7">DSM 19729</strain>
    </source>
</reference>
<dbReference type="Proteomes" id="UP000237771">
    <property type="component" value="Unassembled WGS sequence"/>
</dbReference>
<keyword evidence="2 6" id="KW-0645">Protease</keyword>
<dbReference type="InterPro" id="IPR009003">
    <property type="entry name" value="Peptidase_S1_PA"/>
</dbReference>
<name>A0A1M5IUJ0_9FLAO</name>
<dbReference type="PANTHER" id="PTHR22939">
    <property type="entry name" value="SERINE PROTEASE FAMILY S1C HTRA-RELATED"/>
    <property type="match status" value="1"/>
</dbReference>
<sequence length="466" mass="50676">MKQYSQLFLVSLISGAMTLGAYKLLFDSNGYFSNNHNSITTTAADSYAKKVGLSGEVLDFTEAAEKTIHTVVHVKNVSYKTISNPMLEYFYGYKGGQPQEQIGTGSGVIISEDGYIVTNNHVIKDASEIEITLNNKKSYKAKLIGTDSKMDIALLKINADEKLPYTAFANSDSVKIGEWVLAVGNPYNLNSTVTAGIVSAKARNIGTSGIQSFIQTDAAVNPGNSGGALVNSRGDLIGINTMISSTTGSYVGYSFAVPSNIARKIIEDLMEYGNVQRGILGVQGGELNATASKELGISQTEGFYISNVTKNSGASKSGLQKGDIIIKLDNQNIATYADLSGYINTKRPNDKVEVTFIRDGKNKNVAVILSKNEFFSTEFKGIELENLNAADKKKFNINYGVKIKAINNENLIQYEEELKGNIILSIDNVKATDIETVSKLLNKKEENQSIRLEMINKNGELIRIII</sequence>
<dbReference type="Pfam" id="PF13365">
    <property type="entry name" value="Trypsin_2"/>
    <property type="match status" value="1"/>
</dbReference>
<dbReference type="RefSeq" id="WP_072939032.1">
    <property type="nucleotide sequence ID" value="NZ_FQWO01000001.1"/>
</dbReference>
<keyword evidence="3" id="KW-0378">Hydrolase</keyword>
<gene>
    <name evidence="5" type="ORF">BC624_101403</name>
    <name evidence="6" type="ORF">SAMN05443373_101403</name>
</gene>
<comment type="similarity">
    <text evidence="1">Belongs to the peptidase S1C family.</text>
</comment>
<evidence type="ECO:0000313" key="7">
    <source>
        <dbReference type="Proteomes" id="UP000184384"/>
    </source>
</evidence>
<dbReference type="PRINTS" id="PR00834">
    <property type="entry name" value="PROTEASES2C"/>
</dbReference>
<dbReference type="GO" id="GO:0004252">
    <property type="term" value="F:serine-type endopeptidase activity"/>
    <property type="evidence" value="ECO:0007669"/>
    <property type="project" value="InterPro"/>
</dbReference>
<dbReference type="Gene3D" id="2.30.42.10">
    <property type="match status" value="2"/>
</dbReference>
<dbReference type="OrthoDB" id="9758917at2"/>
<protein>
    <submittedName>
        <fullName evidence="6">Do/DeqQ family serine protease</fullName>
    </submittedName>
</protein>
<accession>A0A1M5IUJ0</accession>
<evidence type="ECO:0000256" key="3">
    <source>
        <dbReference type="ARBA" id="ARBA00022801"/>
    </source>
</evidence>
<dbReference type="PROSITE" id="PS50106">
    <property type="entry name" value="PDZ"/>
    <property type="match status" value="1"/>
</dbReference>
<feature type="domain" description="PDZ" evidence="4">
    <location>
        <begin position="284"/>
        <end position="360"/>
    </location>
</feature>
<organism evidence="6 7">
    <name type="scientific">Flavobacterium granuli</name>
    <dbReference type="NCBI Taxonomy" id="280093"/>
    <lineage>
        <taxon>Bacteria</taxon>
        <taxon>Pseudomonadati</taxon>
        <taxon>Bacteroidota</taxon>
        <taxon>Flavobacteriia</taxon>
        <taxon>Flavobacteriales</taxon>
        <taxon>Flavobacteriaceae</taxon>
        <taxon>Flavobacterium</taxon>
    </lineage>
</organism>
<dbReference type="Pfam" id="PF13180">
    <property type="entry name" value="PDZ_2"/>
    <property type="match status" value="1"/>
</dbReference>